<keyword evidence="3" id="KW-0408">Iron</keyword>
<dbReference type="InterPro" id="IPR033644">
    <property type="entry name" value="Ferrochelatase_C"/>
</dbReference>
<keyword evidence="6" id="KW-0627">Porphyrin biosynthesis</keyword>
<dbReference type="SUPFAM" id="SSF103511">
    <property type="entry name" value="Chlorophyll a-b binding protein"/>
    <property type="match status" value="1"/>
</dbReference>
<dbReference type="PANTHER" id="PTHR11108">
    <property type="entry name" value="FERROCHELATASE"/>
    <property type="match status" value="1"/>
</dbReference>
<dbReference type="UniPathway" id="UPA00252"/>
<evidence type="ECO:0000313" key="10">
    <source>
        <dbReference type="EMBL" id="CAE0676942.1"/>
    </source>
</evidence>
<evidence type="ECO:0000256" key="8">
    <source>
        <dbReference type="RuleBase" id="RU004185"/>
    </source>
</evidence>
<keyword evidence="4" id="KW-0350">Heme biosynthesis</keyword>
<accession>A0A7S3ZAA4</accession>
<sequence length="497" mass="55405">MPAWRATAAVSILLGLFSTLSASSVSKIQGRIGRSQARQTSESSMRMRSRIPYTSRLGQWRKTVVDSPRRGCEMFSAIAPEPTPEMSNTVFEVRKPSTSQGEGKLGVLMLNLGGPETLEDVEPFLYNLFADPDIIRLPPILKGLQPVLAKFLSSSRAPKSKEAYSSIGGGSPLRKITEQQAAALEDALRERGQDAKVYVGMRYWKPFTEDSLEQIKKDGIKQLVILPLYPQFSISTSGSSLRLLAEIFKSDDSLKDLQHTVIPSWYQRPGYVRAMGDLIEKELEKFGERSGKAEIFFSAHGVPKSYVEEAFDPYQDEMEHCVQLIMRELKNRGVMNHHTLAYQSRVGPVEWLQPYTEDAIQELAAEGVDDLLVVPISFVNEHIETLEEIDMEYREVAEEAGISNWGRVPALNSYPGFIEDLASAVLEAKPYIGSIGAVSNAESLVPGGDVNELMTMYDNSVEKPMVVWEPRWGWNKDAETINGRIAMLALLILALLQ</sequence>
<dbReference type="EMBL" id="HBIV01040511">
    <property type="protein sequence ID" value="CAE0676942.1"/>
    <property type="molecule type" value="Transcribed_RNA"/>
</dbReference>
<evidence type="ECO:0000256" key="9">
    <source>
        <dbReference type="SAM" id="SignalP"/>
    </source>
</evidence>
<comment type="subcellular location">
    <subcellularLocation>
        <location evidence="1">Plastid</location>
        <location evidence="1">Chloroplast</location>
    </subcellularLocation>
</comment>
<dbReference type="GO" id="GO:0004325">
    <property type="term" value="F:ferrochelatase activity"/>
    <property type="evidence" value="ECO:0007669"/>
    <property type="project" value="UniProtKB-EC"/>
</dbReference>
<protein>
    <recommendedName>
        <fullName evidence="11">Ferrochelatase</fullName>
    </recommendedName>
</protein>
<dbReference type="CDD" id="cd03411">
    <property type="entry name" value="Ferrochelatase_N"/>
    <property type="match status" value="1"/>
</dbReference>
<dbReference type="InterPro" id="IPR001015">
    <property type="entry name" value="Ferrochelatase"/>
</dbReference>
<feature type="chain" id="PRO_5030925311" description="Ferrochelatase" evidence="9">
    <location>
        <begin position="23"/>
        <end position="497"/>
    </location>
</feature>
<dbReference type="FunFam" id="3.40.50.1400:FF:000006">
    <property type="entry name" value="Ferrochelatase"/>
    <property type="match status" value="1"/>
</dbReference>
<evidence type="ECO:0000256" key="4">
    <source>
        <dbReference type="ARBA" id="ARBA00023133"/>
    </source>
</evidence>
<dbReference type="GO" id="GO:0006783">
    <property type="term" value="P:heme biosynthetic process"/>
    <property type="evidence" value="ECO:0007669"/>
    <property type="project" value="UniProtKB-KW"/>
</dbReference>
<comment type="catalytic activity">
    <reaction evidence="7">
        <text>heme b + 2 H(+) = protoporphyrin IX + Fe(2+)</text>
        <dbReference type="Rhea" id="RHEA:22584"/>
        <dbReference type="ChEBI" id="CHEBI:15378"/>
        <dbReference type="ChEBI" id="CHEBI:29033"/>
        <dbReference type="ChEBI" id="CHEBI:57306"/>
        <dbReference type="ChEBI" id="CHEBI:60344"/>
        <dbReference type="EC" id="4.98.1.1"/>
    </reaction>
</comment>
<dbReference type="NCBIfam" id="TIGR00109">
    <property type="entry name" value="hemH"/>
    <property type="match status" value="1"/>
</dbReference>
<evidence type="ECO:0000256" key="6">
    <source>
        <dbReference type="ARBA" id="ARBA00023244"/>
    </source>
</evidence>
<dbReference type="Gene3D" id="3.40.50.1400">
    <property type="match status" value="2"/>
</dbReference>
<dbReference type="InterPro" id="IPR033659">
    <property type="entry name" value="Ferrochelatase_N"/>
</dbReference>
<evidence type="ECO:0000256" key="1">
    <source>
        <dbReference type="ARBA" id="ARBA00004229"/>
    </source>
</evidence>
<keyword evidence="5" id="KW-0456">Lyase</keyword>
<evidence type="ECO:0008006" key="11">
    <source>
        <dbReference type="Google" id="ProtNLM"/>
    </source>
</evidence>
<dbReference type="SUPFAM" id="SSF53800">
    <property type="entry name" value="Chelatase"/>
    <property type="match status" value="1"/>
</dbReference>
<feature type="signal peptide" evidence="9">
    <location>
        <begin position="1"/>
        <end position="22"/>
    </location>
</feature>
<dbReference type="Pfam" id="PF00762">
    <property type="entry name" value="Ferrochelatase"/>
    <property type="match status" value="1"/>
</dbReference>
<proteinExistence type="inferred from homology"/>
<name>A0A7S3ZAA4_9EUKA</name>
<dbReference type="AlphaFoldDB" id="A0A7S3ZAA4"/>
<evidence type="ECO:0000256" key="3">
    <source>
        <dbReference type="ARBA" id="ARBA00023004"/>
    </source>
</evidence>
<evidence type="ECO:0000256" key="7">
    <source>
        <dbReference type="ARBA" id="ARBA00049380"/>
    </source>
</evidence>
<dbReference type="HAMAP" id="MF_00323">
    <property type="entry name" value="Ferrochelatase"/>
    <property type="match status" value="1"/>
</dbReference>
<dbReference type="PANTHER" id="PTHR11108:SF1">
    <property type="entry name" value="FERROCHELATASE, MITOCHONDRIAL"/>
    <property type="match status" value="1"/>
</dbReference>
<keyword evidence="9" id="KW-0732">Signal</keyword>
<evidence type="ECO:0000256" key="5">
    <source>
        <dbReference type="ARBA" id="ARBA00023239"/>
    </source>
</evidence>
<reference evidence="10" key="1">
    <citation type="submission" date="2021-01" db="EMBL/GenBank/DDBJ databases">
        <authorList>
            <person name="Corre E."/>
            <person name="Pelletier E."/>
            <person name="Niang G."/>
            <person name="Scheremetjew M."/>
            <person name="Finn R."/>
            <person name="Kale V."/>
            <person name="Holt S."/>
            <person name="Cochrane G."/>
            <person name="Meng A."/>
            <person name="Brown T."/>
            <person name="Cohen L."/>
        </authorList>
    </citation>
    <scope>NUCLEOTIDE SEQUENCE</scope>
    <source>
        <strain evidence="10">CCCM811</strain>
    </source>
</reference>
<dbReference type="GO" id="GO:0009507">
    <property type="term" value="C:chloroplast"/>
    <property type="evidence" value="ECO:0007669"/>
    <property type="project" value="UniProtKB-SubCell"/>
</dbReference>
<dbReference type="CDD" id="cd00419">
    <property type="entry name" value="Ferrochelatase_C"/>
    <property type="match status" value="1"/>
</dbReference>
<comment type="pathway">
    <text evidence="2">Porphyrin-containing compound metabolism; protoheme biosynthesis.</text>
</comment>
<gene>
    <name evidence="10" type="ORF">LGLO00237_LOCUS28721</name>
</gene>
<organism evidence="10">
    <name type="scientific">Lotharella globosa</name>
    <dbReference type="NCBI Taxonomy" id="91324"/>
    <lineage>
        <taxon>Eukaryota</taxon>
        <taxon>Sar</taxon>
        <taxon>Rhizaria</taxon>
        <taxon>Cercozoa</taxon>
        <taxon>Chlorarachniophyceae</taxon>
        <taxon>Lotharella</taxon>
    </lineage>
</organism>
<evidence type="ECO:0000256" key="2">
    <source>
        <dbReference type="ARBA" id="ARBA00004744"/>
    </source>
</evidence>
<comment type="similarity">
    <text evidence="8">Belongs to the ferrochelatase family.</text>
</comment>
<dbReference type="GO" id="GO:0005739">
    <property type="term" value="C:mitochondrion"/>
    <property type="evidence" value="ECO:0007669"/>
    <property type="project" value="TreeGrafter"/>
</dbReference>